<dbReference type="EMBL" id="AP014598">
    <property type="protein sequence ID" value="BAU18940.1"/>
    <property type="molecule type" value="Genomic_DNA"/>
</dbReference>
<keyword evidence="3" id="KW-0238">DNA-binding</keyword>
<dbReference type="InterPro" id="IPR000055">
    <property type="entry name" value="Restrct_endonuc_typeI_TRD"/>
</dbReference>
<dbReference type="InterPro" id="IPR044946">
    <property type="entry name" value="Restrct_endonuc_typeI_TRD_sf"/>
</dbReference>
<dbReference type="Gene3D" id="1.10.287.1120">
    <property type="entry name" value="Bipartite methylase S protein"/>
    <property type="match status" value="1"/>
</dbReference>
<proteinExistence type="inferred from homology"/>
<dbReference type="GO" id="GO:0003677">
    <property type="term" value="F:DNA binding"/>
    <property type="evidence" value="ECO:0007669"/>
    <property type="project" value="UniProtKB-KW"/>
</dbReference>
<evidence type="ECO:0000256" key="3">
    <source>
        <dbReference type="ARBA" id="ARBA00023125"/>
    </source>
</evidence>
<dbReference type="CDD" id="cd17273">
    <property type="entry name" value="RMtype1_S_EcoJA69PI-TRD1-CR1_like"/>
    <property type="match status" value="1"/>
</dbReference>
<comment type="similarity">
    <text evidence="1">Belongs to the type-I restriction system S methylase family.</text>
</comment>
<keyword evidence="2" id="KW-0680">Restriction system</keyword>
<dbReference type="InterPro" id="IPR052021">
    <property type="entry name" value="Type-I_RS_S_subunit"/>
</dbReference>
<evidence type="ECO:0000256" key="2">
    <source>
        <dbReference type="ARBA" id="ARBA00022747"/>
    </source>
</evidence>
<accession>A0A0T7APD4</accession>
<reference evidence="5 6" key="1">
    <citation type="journal article" date="2016" name="DNA Res.">
        <title>The complete genome sequencing of Prevotella intermedia strain OMA14 and a subsequent fine-scale, intra-species genomic comparison reveal an unusual amplification of conjugative and mobile transposons and identify a novel Prevotella-lineage-specific repeat.</title>
        <authorList>
            <person name="Naito M."/>
            <person name="Ogura Y."/>
            <person name="Itoh T."/>
            <person name="Shoji M."/>
            <person name="Okamoto M."/>
            <person name="Hayashi T."/>
            <person name="Nakayama K."/>
        </authorList>
    </citation>
    <scope>NUCLEOTIDE SEQUENCE [LARGE SCALE GENOMIC DNA]</scope>
    <source>
        <strain evidence="5 6">OMA14</strain>
    </source>
</reference>
<dbReference type="Gene3D" id="3.90.220.20">
    <property type="entry name" value="DNA methylase specificity domains"/>
    <property type="match status" value="2"/>
</dbReference>
<dbReference type="PANTHER" id="PTHR30408:SF12">
    <property type="entry name" value="TYPE I RESTRICTION ENZYME MJAVIII SPECIFICITY SUBUNIT"/>
    <property type="match status" value="1"/>
</dbReference>
<feature type="domain" description="Type I restriction modification DNA specificity" evidence="4">
    <location>
        <begin position="5"/>
        <end position="178"/>
    </location>
</feature>
<dbReference type="Proteomes" id="UP000217431">
    <property type="component" value="Chromosome II"/>
</dbReference>
<evidence type="ECO:0000313" key="5">
    <source>
        <dbReference type="EMBL" id="BAU18940.1"/>
    </source>
</evidence>
<feature type="domain" description="Type I restriction modification DNA specificity" evidence="4">
    <location>
        <begin position="204"/>
        <end position="356"/>
    </location>
</feature>
<protein>
    <submittedName>
        <fullName evidence="5">Putative type I restriction modification DNA specificity domain protein</fullName>
    </submittedName>
</protein>
<organism evidence="5 6">
    <name type="scientific">Prevotella intermedia</name>
    <dbReference type="NCBI Taxonomy" id="28131"/>
    <lineage>
        <taxon>Bacteria</taxon>
        <taxon>Pseudomonadati</taxon>
        <taxon>Bacteroidota</taxon>
        <taxon>Bacteroidia</taxon>
        <taxon>Bacteroidales</taxon>
        <taxon>Prevotellaceae</taxon>
        <taxon>Prevotella</taxon>
    </lineage>
</organism>
<evidence type="ECO:0000259" key="4">
    <source>
        <dbReference type="Pfam" id="PF01420"/>
    </source>
</evidence>
<dbReference type="GO" id="GO:0009307">
    <property type="term" value="P:DNA restriction-modification system"/>
    <property type="evidence" value="ECO:0007669"/>
    <property type="project" value="UniProtKB-KW"/>
</dbReference>
<evidence type="ECO:0000256" key="1">
    <source>
        <dbReference type="ARBA" id="ARBA00010923"/>
    </source>
</evidence>
<dbReference type="AlphaFoldDB" id="A0A0T7APD4"/>
<dbReference type="RefSeq" id="WP_148664632.1">
    <property type="nucleotide sequence ID" value="NZ_AP014598.1"/>
</dbReference>
<dbReference type="CDD" id="cd17291">
    <property type="entry name" value="RMtype1_S_MgeORF438P-TRD-CR_like"/>
    <property type="match status" value="1"/>
</dbReference>
<dbReference type="Pfam" id="PF01420">
    <property type="entry name" value="Methylase_S"/>
    <property type="match status" value="2"/>
</dbReference>
<evidence type="ECO:0000313" key="6">
    <source>
        <dbReference type="Proteomes" id="UP000217431"/>
    </source>
</evidence>
<sequence>MDTITYKIAEIGDVVGGGTPSTSNPDLWGGEIPWISPKDLTGYNSIYISHGENFLTPKGLKSGTKLLPKDTVLFSSRAPIGYIAIASNPICTNQGFKSIICNKDLITPLFLYYYIKANLDYIKLFGTGATFPEISGAAMKKIKIQIPSLPIQQKIASILSTYDTLIENNNRRIRLLEQMAENLYKEWFVRFRFPGHEKLENGLPKEWDIKPLKTLCEFRKGKNITASEMCKGTYPVISAGLSPSGFHNKSNVHGVSVTMSSSGANAGYISIHYDDIWAADCSYISEEQTEEIFYVYEVLNNIRQVINNYQMGAAQPHVYPKDINRIKTCIPPKELRIKANSILAKFHKEIDKLAQQNTLLTRQRDLLLPRLMSGKLEVKP</sequence>
<name>A0A0T7APD4_PREIN</name>
<dbReference type="PANTHER" id="PTHR30408">
    <property type="entry name" value="TYPE-1 RESTRICTION ENZYME ECOKI SPECIFICITY PROTEIN"/>
    <property type="match status" value="1"/>
</dbReference>
<dbReference type="SUPFAM" id="SSF116734">
    <property type="entry name" value="DNA methylase specificity domain"/>
    <property type="match status" value="2"/>
</dbReference>
<gene>
    <name evidence="5" type="ORF">PIOMA14_II_0435</name>
</gene>
<dbReference type="REBASE" id="133873">
    <property type="entry name" value="S.Pin14ORF436P"/>
</dbReference>